<protein>
    <submittedName>
        <fullName evidence="1">9253_t:CDS:1</fullName>
    </submittedName>
</protein>
<dbReference type="OrthoDB" id="2143914at2759"/>
<evidence type="ECO:0000313" key="1">
    <source>
        <dbReference type="EMBL" id="CAI2172647.1"/>
    </source>
</evidence>
<sequence length="189" mass="21689">MSSVFNADVNEFIKDCMANLEGNCSSPFAEISRLTNYAYSASRIYHHWHNNLNWCLCHDPLTQGEKNYIDVWVCQHRLPNGEIRWTVLQKEMQQVFLKLHNTNKIKNYWRSNQHRTLRTANTSVQNGGNTNLVPLLPPSVLLNNGNNSTSASPTAIPFILGTSRPSALEPSYNLSEPQFNMPYKMRPFF</sequence>
<gene>
    <name evidence="1" type="ORF">FWILDA_LOCUS5686</name>
</gene>
<accession>A0A9W4SKQ0</accession>
<dbReference type="AlphaFoldDB" id="A0A9W4SKQ0"/>
<dbReference type="Proteomes" id="UP001153678">
    <property type="component" value="Unassembled WGS sequence"/>
</dbReference>
<evidence type="ECO:0000313" key="2">
    <source>
        <dbReference type="Proteomes" id="UP001153678"/>
    </source>
</evidence>
<keyword evidence="2" id="KW-1185">Reference proteome</keyword>
<name>A0A9W4SKQ0_9GLOM</name>
<reference evidence="1" key="1">
    <citation type="submission" date="2022-08" db="EMBL/GenBank/DDBJ databases">
        <authorList>
            <person name="Kallberg Y."/>
            <person name="Tangrot J."/>
            <person name="Rosling A."/>
        </authorList>
    </citation>
    <scope>NUCLEOTIDE SEQUENCE</scope>
    <source>
        <strain evidence="1">Wild A</strain>
    </source>
</reference>
<proteinExistence type="predicted"/>
<comment type="caution">
    <text evidence="1">The sequence shown here is derived from an EMBL/GenBank/DDBJ whole genome shotgun (WGS) entry which is preliminary data.</text>
</comment>
<organism evidence="1 2">
    <name type="scientific">Funneliformis geosporum</name>
    <dbReference type="NCBI Taxonomy" id="1117311"/>
    <lineage>
        <taxon>Eukaryota</taxon>
        <taxon>Fungi</taxon>
        <taxon>Fungi incertae sedis</taxon>
        <taxon>Mucoromycota</taxon>
        <taxon>Glomeromycotina</taxon>
        <taxon>Glomeromycetes</taxon>
        <taxon>Glomerales</taxon>
        <taxon>Glomeraceae</taxon>
        <taxon>Funneliformis</taxon>
    </lineage>
</organism>
<dbReference type="EMBL" id="CAMKVN010000965">
    <property type="protein sequence ID" value="CAI2172647.1"/>
    <property type="molecule type" value="Genomic_DNA"/>
</dbReference>